<dbReference type="Gene3D" id="2.60.300.12">
    <property type="entry name" value="HesB-like domain"/>
    <property type="match status" value="1"/>
</dbReference>
<dbReference type="Proteomes" id="UP000534294">
    <property type="component" value="Unassembled WGS sequence"/>
</dbReference>
<sequence length="111" mass="11621">MIQLTPSAITELSHMLKAQDAAAGSGLRIGIEKGGCAGLQYAMRIAQPEATDHLFTESGVTLIVDNDSLAFLDGSTIDYIDALNDAGFRVINPNASRSCGCGTSFEPKESA</sequence>
<organism evidence="2 3">
    <name type="scientific">Prosthecobacter dejongeii</name>
    <dbReference type="NCBI Taxonomy" id="48465"/>
    <lineage>
        <taxon>Bacteria</taxon>
        <taxon>Pseudomonadati</taxon>
        <taxon>Verrucomicrobiota</taxon>
        <taxon>Verrucomicrobiia</taxon>
        <taxon>Verrucomicrobiales</taxon>
        <taxon>Verrucomicrobiaceae</taxon>
        <taxon>Prosthecobacter</taxon>
    </lineage>
</organism>
<comment type="caution">
    <text evidence="2">The sequence shown here is derived from an EMBL/GenBank/DDBJ whole genome shotgun (WGS) entry which is preliminary data.</text>
</comment>
<dbReference type="GO" id="GO:0005506">
    <property type="term" value="F:iron ion binding"/>
    <property type="evidence" value="ECO:0007669"/>
    <property type="project" value="TreeGrafter"/>
</dbReference>
<dbReference type="InterPro" id="IPR000361">
    <property type="entry name" value="ATAP_core_dom"/>
</dbReference>
<dbReference type="GO" id="GO:0051539">
    <property type="term" value="F:4 iron, 4 sulfur cluster binding"/>
    <property type="evidence" value="ECO:0007669"/>
    <property type="project" value="TreeGrafter"/>
</dbReference>
<dbReference type="GO" id="GO:0016226">
    <property type="term" value="P:iron-sulfur cluster assembly"/>
    <property type="evidence" value="ECO:0007669"/>
    <property type="project" value="InterPro"/>
</dbReference>
<dbReference type="InterPro" id="IPR017870">
    <property type="entry name" value="FeS_cluster_insertion_CS"/>
</dbReference>
<keyword evidence="3" id="KW-1185">Reference proteome</keyword>
<evidence type="ECO:0000259" key="1">
    <source>
        <dbReference type="Pfam" id="PF01521"/>
    </source>
</evidence>
<dbReference type="RefSeq" id="WP_184213037.1">
    <property type="nucleotide sequence ID" value="NZ_JACHIF010000013.1"/>
</dbReference>
<gene>
    <name evidence="2" type="ORF">HNQ64_004741</name>
</gene>
<dbReference type="GO" id="GO:0051537">
    <property type="term" value="F:2 iron, 2 sulfur cluster binding"/>
    <property type="evidence" value="ECO:0007669"/>
    <property type="project" value="UniProtKB-ARBA"/>
</dbReference>
<dbReference type="PROSITE" id="PS01152">
    <property type="entry name" value="HESB"/>
    <property type="match status" value="1"/>
</dbReference>
<name>A0A7W8DSF9_9BACT</name>
<dbReference type="PANTHER" id="PTHR43011:SF1">
    <property type="entry name" value="IRON-SULFUR CLUSTER ASSEMBLY 2 HOMOLOG, MITOCHONDRIAL"/>
    <property type="match status" value="1"/>
</dbReference>
<protein>
    <submittedName>
        <fullName evidence="2">Iron-sulfur cluster assembly protein</fullName>
    </submittedName>
</protein>
<dbReference type="InterPro" id="IPR016092">
    <property type="entry name" value="ATAP"/>
</dbReference>
<reference evidence="2 3" key="1">
    <citation type="submission" date="2020-08" db="EMBL/GenBank/DDBJ databases">
        <title>Genomic Encyclopedia of Type Strains, Phase IV (KMG-IV): sequencing the most valuable type-strain genomes for metagenomic binning, comparative biology and taxonomic classification.</title>
        <authorList>
            <person name="Goeker M."/>
        </authorList>
    </citation>
    <scope>NUCLEOTIDE SEQUENCE [LARGE SCALE GENOMIC DNA]</scope>
    <source>
        <strain evidence="2 3">DSM 12251</strain>
    </source>
</reference>
<evidence type="ECO:0000313" key="3">
    <source>
        <dbReference type="Proteomes" id="UP000534294"/>
    </source>
</evidence>
<dbReference type="InterPro" id="IPR035903">
    <property type="entry name" value="HesB-like_dom_sf"/>
</dbReference>
<dbReference type="AlphaFoldDB" id="A0A7W8DSF9"/>
<dbReference type="PANTHER" id="PTHR43011">
    <property type="entry name" value="IRON-SULFUR CLUSTER ASSEMBLY 2 HOMOLOG, MITOCHONDRIAL"/>
    <property type="match status" value="1"/>
</dbReference>
<accession>A0A7W8DSF9</accession>
<dbReference type="EMBL" id="JACHIF010000013">
    <property type="protein sequence ID" value="MBB5040457.1"/>
    <property type="molecule type" value="Genomic_DNA"/>
</dbReference>
<dbReference type="NCBIfam" id="TIGR00049">
    <property type="entry name" value="iron-sulfur cluster assembly accessory protein"/>
    <property type="match status" value="1"/>
</dbReference>
<evidence type="ECO:0000313" key="2">
    <source>
        <dbReference type="EMBL" id="MBB5040457.1"/>
    </source>
</evidence>
<proteinExistence type="predicted"/>
<dbReference type="SUPFAM" id="SSF89360">
    <property type="entry name" value="HesB-like domain"/>
    <property type="match status" value="1"/>
</dbReference>
<feature type="domain" description="Core" evidence="1">
    <location>
        <begin position="2"/>
        <end position="102"/>
    </location>
</feature>
<dbReference type="Pfam" id="PF01521">
    <property type="entry name" value="Fe-S_biosyn"/>
    <property type="match status" value="1"/>
</dbReference>